<comment type="caution">
    <text evidence="4">The sequence shown here is derived from an EMBL/GenBank/DDBJ whole genome shotgun (WGS) entry which is preliminary data.</text>
</comment>
<evidence type="ECO:0000259" key="3">
    <source>
        <dbReference type="PROSITE" id="PS50850"/>
    </source>
</evidence>
<dbReference type="GO" id="GO:0016020">
    <property type="term" value="C:membrane"/>
    <property type="evidence" value="ECO:0007669"/>
    <property type="project" value="UniProtKB-SubCell"/>
</dbReference>
<evidence type="ECO:0000313" key="4">
    <source>
        <dbReference type="EMBL" id="CAI5453456.1"/>
    </source>
</evidence>
<organism evidence="4 5">
    <name type="scientific">Caenorhabditis angaria</name>
    <dbReference type="NCBI Taxonomy" id="860376"/>
    <lineage>
        <taxon>Eukaryota</taxon>
        <taxon>Metazoa</taxon>
        <taxon>Ecdysozoa</taxon>
        <taxon>Nematoda</taxon>
        <taxon>Chromadorea</taxon>
        <taxon>Rhabditida</taxon>
        <taxon>Rhabditina</taxon>
        <taxon>Rhabditomorpha</taxon>
        <taxon>Rhabditoidea</taxon>
        <taxon>Rhabditidae</taxon>
        <taxon>Peloderinae</taxon>
        <taxon>Caenorhabditis</taxon>
    </lineage>
</organism>
<feature type="domain" description="Major facilitator superfamily (MFS) profile" evidence="3">
    <location>
        <begin position="11"/>
        <end position="310"/>
    </location>
</feature>
<keyword evidence="5" id="KW-1185">Reference proteome</keyword>
<keyword evidence="2" id="KW-1133">Transmembrane helix</keyword>
<name>A0A9P1IYK7_9PELO</name>
<dbReference type="AlphaFoldDB" id="A0A9P1IYK7"/>
<feature type="transmembrane region" description="Helical" evidence="2">
    <location>
        <begin position="184"/>
        <end position="205"/>
    </location>
</feature>
<dbReference type="SUPFAM" id="SSF103473">
    <property type="entry name" value="MFS general substrate transporter"/>
    <property type="match status" value="1"/>
</dbReference>
<feature type="transmembrane region" description="Helical" evidence="2">
    <location>
        <begin position="152"/>
        <end position="172"/>
    </location>
</feature>
<feature type="transmembrane region" description="Helical" evidence="2">
    <location>
        <begin position="124"/>
        <end position="145"/>
    </location>
</feature>
<feature type="transmembrane region" description="Helical" evidence="2">
    <location>
        <begin position="12"/>
        <end position="35"/>
    </location>
</feature>
<dbReference type="Proteomes" id="UP001152747">
    <property type="component" value="Unassembled WGS sequence"/>
</dbReference>
<proteinExistence type="predicted"/>
<feature type="transmembrane region" description="Helical" evidence="2">
    <location>
        <begin position="92"/>
        <end position="112"/>
    </location>
</feature>
<dbReference type="InterPro" id="IPR020846">
    <property type="entry name" value="MFS_dom"/>
</dbReference>
<keyword evidence="2" id="KW-0472">Membrane</keyword>
<feature type="transmembrane region" description="Helical" evidence="2">
    <location>
        <begin position="272"/>
        <end position="294"/>
    </location>
</feature>
<sequence length="310" mass="34636">MALCGNHYRYLILTIGFFCLSSVCSNYIVINFTFICMKDDFSVTREGQNGTIQSIYDYTPDEKKWIMWAVAAGTIIGTIPINWFYVKFGGKFPFLIAGLVSLTSTALIPLAAEYSMMSFLVLRFIQGLAYSADFAAIGLMTVRWAPLKETAFFIATLTCFTGIASLITNSVTGLICQSSLGWKWAFYLHSIVGLFLFILWALFYIEDPAETKRISVKELGKIHKNKSAAHLDKNAKVPYLKIFTSPVILIVWLNAFFEMSAVILFATYMPIYFHQVLGFGVAETGFYVGLVLGMNIPTRLAAAMLSDKLT</sequence>
<protein>
    <recommendedName>
        <fullName evidence="3">Major facilitator superfamily (MFS) profile domain-containing protein</fullName>
    </recommendedName>
</protein>
<dbReference type="Gene3D" id="1.20.1250.20">
    <property type="entry name" value="MFS general substrate transporter like domains"/>
    <property type="match status" value="2"/>
</dbReference>
<evidence type="ECO:0000313" key="5">
    <source>
        <dbReference type="Proteomes" id="UP001152747"/>
    </source>
</evidence>
<dbReference type="OrthoDB" id="2985014at2759"/>
<dbReference type="PANTHER" id="PTHR45757">
    <property type="entry name" value="PROTEIN CBG23364-RELATED"/>
    <property type="match status" value="1"/>
</dbReference>
<dbReference type="InterPro" id="IPR011701">
    <property type="entry name" value="MFS"/>
</dbReference>
<gene>
    <name evidence="4" type="ORF">CAMP_LOCUS16093</name>
</gene>
<keyword evidence="2" id="KW-0812">Transmembrane</keyword>
<dbReference type="PROSITE" id="PS50850">
    <property type="entry name" value="MFS"/>
    <property type="match status" value="1"/>
</dbReference>
<dbReference type="Pfam" id="PF07690">
    <property type="entry name" value="MFS_1"/>
    <property type="match status" value="1"/>
</dbReference>
<dbReference type="InterPro" id="IPR036259">
    <property type="entry name" value="MFS_trans_sf"/>
</dbReference>
<evidence type="ECO:0000256" key="2">
    <source>
        <dbReference type="SAM" id="Phobius"/>
    </source>
</evidence>
<evidence type="ECO:0000256" key="1">
    <source>
        <dbReference type="ARBA" id="ARBA00004141"/>
    </source>
</evidence>
<dbReference type="GO" id="GO:0022857">
    <property type="term" value="F:transmembrane transporter activity"/>
    <property type="evidence" value="ECO:0007669"/>
    <property type="project" value="InterPro"/>
</dbReference>
<dbReference type="EMBL" id="CANHGI010000005">
    <property type="protein sequence ID" value="CAI5453456.1"/>
    <property type="molecule type" value="Genomic_DNA"/>
</dbReference>
<comment type="subcellular location">
    <subcellularLocation>
        <location evidence="1">Membrane</location>
        <topology evidence="1">Multi-pass membrane protein</topology>
    </subcellularLocation>
</comment>
<accession>A0A9P1IYK7</accession>
<feature type="transmembrane region" description="Helical" evidence="2">
    <location>
        <begin position="65"/>
        <end position="85"/>
    </location>
</feature>
<reference evidence="4" key="1">
    <citation type="submission" date="2022-11" db="EMBL/GenBank/DDBJ databases">
        <authorList>
            <person name="Kikuchi T."/>
        </authorList>
    </citation>
    <scope>NUCLEOTIDE SEQUENCE</scope>
    <source>
        <strain evidence="4">PS1010</strain>
    </source>
</reference>
<dbReference type="PANTHER" id="PTHR45757:SF29">
    <property type="entry name" value="MAJOR FACILITATOR SUPERFAMILY (MFS) PROFILE DOMAIN-CONTAINING PROTEIN"/>
    <property type="match status" value="1"/>
</dbReference>
<feature type="transmembrane region" description="Helical" evidence="2">
    <location>
        <begin position="242"/>
        <end position="266"/>
    </location>
</feature>